<dbReference type="Pfam" id="PF01381">
    <property type="entry name" value="HTH_3"/>
    <property type="match status" value="1"/>
</dbReference>
<dbReference type="GO" id="GO:0005829">
    <property type="term" value="C:cytosol"/>
    <property type="evidence" value="ECO:0007669"/>
    <property type="project" value="TreeGrafter"/>
</dbReference>
<dbReference type="SUPFAM" id="SSF47413">
    <property type="entry name" value="lambda repressor-like DNA-binding domains"/>
    <property type="match status" value="1"/>
</dbReference>
<name>A0A916UKY3_9SPHI</name>
<dbReference type="GO" id="GO:0003677">
    <property type="term" value="F:DNA binding"/>
    <property type="evidence" value="ECO:0007669"/>
    <property type="project" value="UniProtKB-KW"/>
</dbReference>
<dbReference type="PANTHER" id="PTHR46797:SF1">
    <property type="entry name" value="METHYLPHOSPHONATE SYNTHASE"/>
    <property type="match status" value="1"/>
</dbReference>
<evidence type="ECO:0000313" key="4">
    <source>
        <dbReference type="Proteomes" id="UP000651668"/>
    </source>
</evidence>
<evidence type="ECO:0000256" key="1">
    <source>
        <dbReference type="ARBA" id="ARBA00023125"/>
    </source>
</evidence>
<dbReference type="GO" id="GO:0003700">
    <property type="term" value="F:DNA-binding transcription factor activity"/>
    <property type="evidence" value="ECO:0007669"/>
    <property type="project" value="TreeGrafter"/>
</dbReference>
<dbReference type="PROSITE" id="PS50943">
    <property type="entry name" value="HTH_CROC1"/>
    <property type="match status" value="1"/>
</dbReference>
<proteinExistence type="predicted"/>
<comment type="caution">
    <text evidence="3">The sequence shown here is derived from an EMBL/GenBank/DDBJ whole genome shotgun (WGS) entry which is preliminary data.</text>
</comment>
<keyword evidence="1" id="KW-0238">DNA-binding</keyword>
<dbReference type="EMBL" id="BMIL01000015">
    <property type="protein sequence ID" value="GGC76073.1"/>
    <property type="molecule type" value="Genomic_DNA"/>
</dbReference>
<evidence type="ECO:0000259" key="2">
    <source>
        <dbReference type="PROSITE" id="PS50943"/>
    </source>
</evidence>
<dbReference type="SMART" id="SM00530">
    <property type="entry name" value="HTH_XRE"/>
    <property type="match status" value="1"/>
</dbReference>
<reference evidence="3" key="1">
    <citation type="journal article" date="2014" name="Int. J. Syst. Evol. Microbiol.">
        <title>Complete genome sequence of Corynebacterium casei LMG S-19264T (=DSM 44701T), isolated from a smear-ripened cheese.</title>
        <authorList>
            <consortium name="US DOE Joint Genome Institute (JGI-PGF)"/>
            <person name="Walter F."/>
            <person name="Albersmeier A."/>
            <person name="Kalinowski J."/>
            <person name="Ruckert C."/>
        </authorList>
    </citation>
    <scope>NUCLEOTIDE SEQUENCE</scope>
    <source>
        <strain evidence="3">CGMCC 1.15343</strain>
    </source>
</reference>
<accession>A0A916UKY3</accession>
<organism evidence="3 4">
    <name type="scientific">Pedobacter quisquiliarum</name>
    <dbReference type="NCBI Taxonomy" id="1834438"/>
    <lineage>
        <taxon>Bacteria</taxon>
        <taxon>Pseudomonadati</taxon>
        <taxon>Bacteroidota</taxon>
        <taxon>Sphingobacteriia</taxon>
        <taxon>Sphingobacteriales</taxon>
        <taxon>Sphingobacteriaceae</taxon>
        <taxon>Pedobacter</taxon>
    </lineage>
</organism>
<dbReference type="PANTHER" id="PTHR46797">
    <property type="entry name" value="HTH-TYPE TRANSCRIPTIONAL REGULATOR"/>
    <property type="match status" value="1"/>
</dbReference>
<protein>
    <recommendedName>
        <fullName evidence="2">HTH cro/C1-type domain-containing protein</fullName>
    </recommendedName>
</protein>
<dbReference type="InterPro" id="IPR001387">
    <property type="entry name" value="Cro/C1-type_HTH"/>
</dbReference>
<dbReference type="CDD" id="cd00093">
    <property type="entry name" value="HTH_XRE"/>
    <property type="match status" value="1"/>
</dbReference>
<dbReference type="Proteomes" id="UP000651668">
    <property type="component" value="Unassembled WGS sequence"/>
</dbReference>
<keyword evidence="4" id="KW-1185">Reference proteome</keyword>
<dbReference type="Gene3D" id="1.10.260.40">
    <property type="entry name" value="lambda repressor-like DNA-binding domains"/>
    <property type="match status" value="1"/>
</dbReference>
<reference evidence="3" key="2">
    <citation type="submission" date="2020-09" db="EMBL/GenBank/DDBJ databases">
        <authorList>
            <person name="Sun Q."/>
            <person name="Zhou Y."/>
        </authorList>
    </citation>
    <scope>NUCLEOTIDE SEQUENCE</scope>
    <source>
        <strain evidence="3">CGMCC 1.15343</strain>
    </source>
</reference>
<dbReference type="AlphaFoldDB" id="A0A916UKY3"/>
<feature type="domain" description="HTH cro/C1-type" evidence="2">
    <location>
        <begin position="9"/>
        <end position="63"/>
    </location>
</feature>
<dbReference type="RefSeq" id="WP_188627980.1">
    <property type="nucleotide sequence ID" value="NZ_BMIL01000015.1"/>
</dbReference>
<dbReference type="InterPro" id="IPR050807">
    <property type="entry name" value="TransReg_Diox_bact_type"/>
</dbReference>
<sequence length="108" mass="12507">MRETLGEYIRNLRKEHNMTLTKLAAALDIDQSSLSKIENNKKVISEDILPALAQVFKLDVKILEKEYYSEKIAELIYRESDSSELFKLANEKASYLRAKYTHQGNLNL</sequence>
<dbReference type="InterPro" id="IPR010982">
    <property type="entry name" value="Lambda_DNA-bd_dom_sf"/>
</dbReference>
<evidence type="ECO:0000313" key="3">
    <source>
        <dbReference type="EMBL" id="GGC76073.1"/>
    </source>
</evidence>
<gene>
    <name evidence="3" type="ORF">GCM10011387_32350</name>
</gene>